<name>A0ABP7MKZ8_9ACTN</name>
<gene>
    <name evidence="1" type="ORF">GCM10022244_38690</name>
</gene>
<evidence type="ECO:0000313" key="2">
    <source>
        <dbReference type="Proteomes" id="UP001501000"/>
    </source>
</evidence>
<comment type="caution">
    <text evidence="1">The sequence shown here is derived from an EMBL/GenBank/DDBJ whole genome shotgun (WGS) entry which is preliminary data.</text>
</comment>
<keyword evidence="2" id="KW-1185">Reference proteome</keyword>
<dbReference type="Proteomes" id="UP001501000">
    <property type="component" value="Unassembled WGS sequence"/>
</dbReference>
<proteinExistence type="predicted"/>
<accession>A0ABP7MKZ8</accession>
<sequence length="83" mass="8729">MAVTRAQVRALLAPSGENRSLVLLEGRTEVVPSERLASEPYRGAMEITSGRELAATLPSGTPTEQDIDAVASRLNSAITHLGA</sequence>
<reference evidence="2" key="1">
    <citation type="journal article" date="2019" name="Int. J. Syst. Evol. Microbiol.">
        <title>The Global Catalogue of Microorganisms (GCM) 10K type strain sequencing project: providing services to taxonomists for standard genome sequencing and annotation.</title>
        <authorList>
            <consortium name="The Broad Institute Genomics Platform"/>
            <consortium name="The Broad Institute Genome Sequencing Center for Infectious Disease"/>
            <person name="Wu L."/>
            <person name="Ma J."/>
        </authorList>
    </citation>
    <scope>NUCLEOTIDE SEQUENCE [LARGE SCALE GENOMIC DNA]</scope>
    <source>
        <strain evidence="2">JCM 16956</strain>
    </source>
</reference>
<dbReference type="EMBL" id="BAABAJ010000011">
    <property type="protein sequence ID" value="GAA3925496.1"/>
    <property type="molecule type" value="Genomic_DNA"/>
</dbReference>
<organism evidence="1 2">
    <name type="scientific">Streptomyces gulbargensis</name>
    <dbReference type="NCBI Taxonomy" id="364901"/>
    <lineage>
        <taxon>Bacteria</taxon>
        <taxon>Bacillati</taxon>
        <taxon>Actinomycetota</taxon>
        <taxon>Actinomycetes</taxon>
        <taxon>Kitasatosporales</taxon>
        <taxon>Streptomycetaceae</taxon>
        <taxon>Streptomyces</taxon>
    </lineage>
</organism>
<protein>
    <submittedName>
        <fullName evidence="1">Uncharacterized protein</fullName>
    </submittedName>
</protein>
<evidence type="ECO:0000313" key="1">
    <source>
        <dbReference type="EMBL" id="GAA3925496.1"/>
    </source>
</evidence>
<dbReference type="RefSeq" id="WP_345284428.1">
    <property type="nucleotide sequence ID" value="NZ_BAABAJ010000011.1"/>
</dbReference>